<organism evidence="1 2">
    <name type="scientific">Coxiella burnetii (strain RSA 493 / Nine Mile phase I)</name>
    <dbReference type="NCBI Taxonomy" id="227377"/>
    <lineage>
        <taxon>Bacteria</taxon>
        <taxon>Pseudomonadati</taxon>
        <taxon>Pseudomonadota</taxon>
        <taxon>Gammaproteobacteria</taxon>
        <taxon>Legionellales</taxon>
        <taxon>Coxiellaceae</taxon>
        <taxon>Coxiella</taxon>
    </lineage>
</organism>
<reference evidence="1 2" key="1">
    <citation type="journal article" date="2003" name="Proc. Natl. Acad. Sci. U.S.A.">
        <title>Complete genome sequence of the Q-fever pathogen, Coxiella burnetii.</title>
        <authorList>
            <person name="Seshadri R."/>
            <person name="Paulsen I.T."/>
            <person name="Eisen J.A."/>
            <person name="Read T.D."/>
            <person name="Nelson K.E."/>
            <person name="Nelson W.C."/>
            <person name="Ward N.L."/>
            <person name="Tettelin H."/>
            <person name="Davidsen T.M."/>
            <person name="Beanan M.J."/>
            <person name="Deboy R.T."/>
            <person name="Daugherty S.C."/>
            <person name="Brinkac L.M."/>
            <person name="Madupu R."/>
            <person name="Dodson R.J."/>
            <person name="Khouri H.M."/>
            <person name="Lee K.H."/>
            <person name="Carty H.A."/>
            <person name="Scanlan D."/>
            <person name="Heinzen R.A."/>
            <person name="Thompson H.A."/>
            <person name="Samuel J.E."/>
            <person name="Fraser C.M."/>
            <person name="Heidelberg J.F."/>
        </authorList>
    </citation>
    <scope>NUCLEOTIDE SEQUENCE [LARGE SCALE GENOMIC DNA]</scope>
    <source>
        <strain evidence="2">RSA 493 / Nine Mile phase I</strain>
    </source>
</reference>
<dbReference type="Proteomes" id="UP000002671">
    <property type="component" value="Chromosome"/>
</dbReference>
<keyword evidence="2" id="KW-1185">Reference proteome</keyword>
<evidence type="ECO:0000313" key="1">
    <source>
        <dbReference type="EMBL" id="ACI15323.1"/>
    </source>
</evidence>
<dbReference type="HOGENOM" id="CLU_1719275_0_0_6"/>
<dbReference type="RefSeq" id="WP_010958449.1">
    <property type="nucleotide sequence ID" value="NC_002971.4"/>
</dbReference>
<name>B5QSF9_COXBU</name>
<sequence>MIDEIMGGKKYEHIHAYPITIRPLSKEDGGGPLNLYLIVSDGTFNKVKLGPKACNLAMDDKLIKRFSKTDRSRIIFAAGFHKKVARMQRSGIRELRFLSPVFSLNFRFLVSDGGVYFQIVNFHQRFRVFGNSKSFFFVNFSRFFRCSKRPRF</sequence>
<accession>B5QSF9</accession>
<proteinExistence type="predicted"/>
<protein>
    <submittedName>
        <fullName evidence="1">Cupin superfamily protein</fullName>
    </submittedName>
</protein>
<reference evidence="1 2" key="2">
    <citation type="journal article" date="2009" name="Infect. Immun.">
        <title>Comparative genomics reveal extensive transposon-mediated genomic plasticity and diversity among potential effector proteins within the genus Coxiella.</title>
        <authorList>
            <person name="Beare P.A."/>
            <person name="Unsworth N."/>
            <person name="Andoh M."/>
            <person name="Voth D.E."/>
            <person name="Omsland A."/>
            <person name="Gilk S.D."/>
            <person name="Williams K.P."/>
            <person name="Sobral B.W."/>
            <person name="Kupko J.J.III."/>
            <person name="Porcella S.F."/>
            <person name="Samuel J.E."/>
            <person name="Heinzen R.A."/>
        </authorList>
    </citation>
    <scope>NUCLEOTIDE SEQUENCE [LARGE SCALE GENOMIC DNA]</scope>
    <source>
        <strain evidence="2">RSA 493 / Nine Mile phase I</strain>
    </source>
</reference>
<dbReference type="RefSeq" id="YP_002333032.1">
    <property type="nucleotide sequence ID" value="NC_002971.4"/>
</dbReference>
<evidence type="ECO:0000313" key="2">
    <source>
        <dbReference type="Proteomes" id="UP000002671"/>
    </source>
</evidence>
<dbReference type="GeneID" id="7065874"/>
<dbReference type="EMBL" id="AE016828">
    <property type="protein sequence ID" value="ACI15323.1"/>
    <property type="molecule type" value="Genomic_DNA"/>
</dbReference>
<dbReference type="KEGG" id="cbu:CBU_1799a"/>
<gene>
    <name evidence="1" type="ORF">CBU_1799a</name>
</gene>
<dbReference type="EnsemblBacteria" id="ACI15323">
    <property type="protein sequence ID" value="ACI15323"/>
    <property type="gene ID" value="CBU_1799a"/>
</dbReference>
<dbReference type="AlphaFoldDB" id="B5QSF9"/>